<comment type="caution">
    <text evidence="1">The sequence shown here is derived from an EMBL/GenBank/DDBJ whole genome shotgun (WGS) entry which is preliminary data.</text>
</comment>
<name>A0A926Y3Q1_9BACT</name>
<protein>
    <submittedName>
        <fullName evidence="1">Uncharacterized protein</fullName>
    </submittedName>
</protein>
<dbReference type="AlphaFoldDB" id="A0A926Y3Q1"/>
<reference evidence="1" key="1">
    <citation type="submission" date="2020-09" db="EMBL/GenBank/DDBJ databases">
        <authorList>
            <person name="Kim M.K."/>
        </authorList>
    </citation>
    <scope>NUCLEOTIDE SEQUENCE</scope>
    <source>
        <strain evidence="1">BT702</strain>
    </source>
</reference>
<dbReference type="EMBL" id="JACWZY010000012">
    <property type="protein sequence ID" value="MBD2702140.1"/>
    <property type="molecule type" value="Genomic_DNA"/>
</dbReference>
<proteinExistence type="predicted"/>
<sequence length="81" mass="8889">METIVKSITPSVVSQAAATLMVAEGGTSTLLVQQFLRNQGYQSYEAEVSKWLNVAAEEAGWAVEDKGLFRVYSFPENRFAA</sequence>
<dbReference type="Proteomes" id="UP000598820">
    <property type="component" value="Unassembled WGS sequence"/>
</dbReference>
<dbReference type="RefSeq" id="WP_190887989.1">
    <property type="nucleotide sequence ID" value="NZ_JACWZY010000012.1"/>
</dbReference>
<gene>
    <name evidence="1" type="ORF">IC229_15925</name>
</gene>
<evidence type="ECO:0000313" key="2">
    <source>
        <dbReference type="Proteomes" id="UP000598820"/>
    </source>
</evidence>
<keyword evidence="2" id="KW-1185">Reference proteome</keyword>
<organism evidence="1 2">
    <name type="scientific">Spirosoma profusum</name>
    <dbReference type="NCBI Taxonomy" id="2771354"/>
    <lineage>
        <taxon>Bacteria</taxon>
        <taxon>Pseudomonadati</taxon>
        <taxon>Bacteroidota</taxon>
        <taxon>Cytophagia</taxon>
        <taxon>Cytophagales</taxon>
        <taxon>Cytophagaceae</taxon>
        <taxon>Spirosoma</taxon>
    </lineage>
</organism>
<accession>A0A926Y3Q1</accession>
<evidence type="ECO:0000313" key="1">
    <source>
        <dbReference type="EMBL" id="MBD2702140.1"/>
    </source>
</evidence>